<dbReference type="RefSeq" id="WP_067911525.1">
    <property type="nucleotide sequence ID" value="NZ_BSRZ01000002.1"/>
</dbReference>
<keyword evidence="2" id="KW-1185">Reference proteome</keyword>
<reference evidence="1" key="1">
    <citation type="submission" date="2023-02" db="EMBL/GenBank/DDBJ databases">
        <title>Actinomadura rubrobrunea NBRC 14622.</title>
        <authorList>
            <person name="Ichikawa N."/>
            <person name="Sato H."/>
            <person name="Tonouchi N."/>
        </authorList>
    </citation>
    <scope>NUCLEOTIDE SEQUENCE</scope>
    <source>
        <strain evidence="1">NBRC 14622</strain>
    </source>
</reference>
<dbReference type="InterPro" id="IPR003718">
    <property type="entry name" value="OsmC/Ohr_fam"/>
</dbReference>
<dbReference type="InterPro" id="IPR036102">
    <property type="entry name" value="OsmC/Ohrsf"/>
</dbReference>
<proteinExistence type="predicted"/>
<sequence>MATVRVERNGDAFEAVNDRGARVAVDGSGETPGAFTPVELLLAALGGCELVTVEPLTAGRGHRLARLSATVRADKVATSRLGTITIAYDVELPEGDDEAADVFEAVARRVHERYCTVGNALKEPMTVEQALPAASRADGDPA</sequence>
<dbReference type="Gene3D" id="3.30.300.20">
    <property type="match status" value="1"/>
</dbReference>
<dbReference type="EMBL" id="BSRZ01000002">
    <property type="protein sequence ID" value="GLW62978.1"/>
    <property type="molecule type" value="Genomic_DNA"/>
</dbReference>
<dbReference type="AlphaFoldDB" id="A0A9W6PU27"/>
<comment type="caution">
    <text evidence="1">The sequence shown here is derived from an EMBL/GenBank/DDBJ whole genome shotgun (WGS) entry which is preliminary data.</text>
</comment>
<accession>A0A9W6PU27</accession>
<organism evidence="1 2">
    <name type="scientific">Actinomadura rubrobrunea</name>
    <dbReference type="NCBI Taxonomy" id="115335"/>
    <lineage>
        <taxon>Bacteria</taxon>
        <taxon>Bacillati</taxon>
        <taxon>Actinomycetota</taxon>
        <taxon>Actinomycetes</taxon>
        <taxon>Streptosporangiales</taxon>
        <taxon>Thermomonosporaceae</taxon>
        <taxon>Actinomadura</taxon>
    </lineage>
</organism>
<gene>
    <name evidence="1" type="ORF">Arub01_12220</name>
</gene>
<dbReference type="Pfam" id="PF02566">
    <property type="entry name" value="OsmC"/>
    <property type="match status" value="1"/>
</dbReference>
<dbReference type="SUPFAM" id="SSF82784">
    <property type="entry name" value="OsmC-like"/>
    <property type="match status" value="1"/>
</dbReference>
<dbReference type="InterPro" id="IPR015946">
    <property type="entry name" value="KH_dom-like_a/b"/>
</dbReference>
<evidence type="ECO:0000313" key="1">
    <source>
        <dbReference type="EMBL" id="GLW62978.1"/>
    </source>
</evidence>
<evidence type="ECO:0008006" key="3">
    <source>
        <dbReference type="Google" id="ProtNLM"/>
    </source>
</evidence>
<protein>
    <recommendedName>
        <fullName evidence="3">OsmC family protein</fullName>
    </recommendedName>
</protein>
<evidence type="ECO:0000313" key="2">
    <source>
        <dbReference type="Proteomes" id="UP001165124"/>
    </source>
</evidence>
<name>A0A9W6PU27_9ACTN</name>
<dbReference type="Proteomes" id="UP001165124">
    <property type="component" value="Unassembled WGS sequence"/>
</dbReference>